<dbReference type="Gene3D" id="1.10.630.10">
    <property type="entry name" value="Cytochrome P450"/>
    <property type="match status" value="1"/>
</dbReference>
<dbReference type="PANTHER" id="PTHR24279">
    <property type="entry name" value="CYTOCHROME P450"/>
    <property type="match status" value="1"/>
</dbReference>
<sequence>MAAPGARCLLSSPRRRWSLGIQPCFWTSASPLRARATLQASVQATECQRKLKGFDDLPGPSTLQSLYWIFLKGYVMHSHELQVIEKKRYGPMWKSQLGSYKSVNIACPELLEKLLRQEGKYPVRNDMDLWREYRDMRELAYGPFTEDGKRWHTLRTILNQRMLKPKEAVRYTGTINEVVSDLLIMLQDIRKESSSGVMVKDVASILYRFAFEGISSILFETRIGCLEQKIPLETQRFIDSISFMFRNSVYVSFLPKWTRTILPFWNRYLKGWDIIFAFGKKLVDEKMEKVQARLRNGEEVEGEYLTYLLSSGRLSCSEVYSSVAELLMAGVDTTSNTLSWSLYHLARDPEIQDSLYQEVISIVPGDQIPTMEDIARMPLLKAVIKETLRMYPVVPTNARVADEKAIVIDDYYFPKNTQFLLANYALAHDETNFPQPHLFLPKRWLRDVGMKHHPFSSIPFGYGVRGCVGRRIAELEMHLALCRVIRKFEVKPDPQGGEVKSISRIVLSPNKPIGLQFLERRSTRKH</sequence>
<dbReference type="SUPFAM" id="SSF48264">
    <property type="entry name" value="Cytochrome P450"/>
    <property type="match status" value="1"/>
</dbReference>
<keyword evidence="7 9" id="KW-0503">Monooxygenase</keyword>
<dbReference type="InterPro" id="IPR050479">
    <property type="entry name" value="CYP11_CYP27_families"/>
</dbReference>
<comment type="similarity">
    <text evidence="2 9">Belongs to the cytochrome P450 family.</text>
</comment>
<dbReference type="PRINTS" id="PR00385">
    <property type="entry name" value="P450"/>
</dbReference>
<keyword evidence="6 8" id="KW-0408">Iron</keyword>
<evidence type="ECO:0000256" key="3">
    <source>
        <dbReference type="ARBA" id="ARBA00022617"/>
    </source>
</evidence>
<dbReference type="PROSITE" id="PS00086">
    <property type="entry name" value="CYTOCHROME_P450"/>
    <property type="match status" value="1"/>
</dbReference>
<dbReference type="InterPro" id="IPR002401">
    <property type="entry name" value="Cyt_P450_E_grp-I"/>
</dbReference>
<dbReference type="FunCoup" id="A0A6P8RHQ5">
    <property type="interactions" value="687"/>
</dbReference>
<keyword evidence="5 9" id="KW-0560">Oxidoreductase</keyword>
<dbReference type="GO" id="GO:0008203">
    <property type="term" value="P:cholesterol metabolic process"/>
    <property type="evidence" value="ECO:0007669"/>
    <property type="project" value="TreeGrafter"/>
</dbReference>
<dbReference type="InParanoid" id="A0A6P8RHQ5"/>
<evidence type="ECO:0000256" key="9">
    <source>
        <dbReference type="RuleBase" id="RU000461"/>
    </source>
</evidence>
<dbReference type="GO" id="GO:0006700">
    <property type="term" value="P:C21-steroid hormone biosynthetic process"/>
    <property type="evidence" value="ECO:0007669"/>
    <property type="project" value="TreeGrafter"/>
</dbReference>
<evidence type="ECO:0000256" key="8">
    <source>
        <dbReference type="PIRSR" id="PIRSR602401-1"/>
    </source>
</evidence>
<dbReference type="InterPro" id="IPR017972">
    <property type="entry name" value="Cyt_P450_CS"/>
</dbReference>
<dbReference type="GO" id="GO:0071375">
    <property type="term" value="P:cellular response to peptide hormone stimulus"/>
    <property type="evidence" value="ECO:0007669"/>
    <property type="project" value="TreeGrafter"/>
</dbReference>
<dbReference type="KEGG" id="gsh:117361131"/>
<protein>
    <submittedName>
        <fullName evidence="11">Sterol 26-hydroxylase, mitochondrial-like</fullName>
    </submittedName>
</protein>
<evidence type="ECO:0000256" key="6">
    <source>
        <dbReference type="ARBA" id="ARBA00023004"/>
    </source>
</evidence>
<name>A0A6P8RHQ5_GEOSA</name>
<dbReference type="PRINTS" id="PR00463">
    <property type="entry name" value="EP450I"/>
</dbReference>
<dbReference type="GO" id="GO:0042359">
    <property type="term" value="P:vitamin D metabolic process"/>
    <property type="evidence" value="ECO:0007669"/>
    <property type="project" value="UniProtKB-ARBA"/>
</dbReference>
<evidence type="ECO:0000313" key="11">
    <source>
        <dbReference type="RefSeq" id="XP_033801956.1"/>
    </source>
</evidence>
<gene>
    <name evidence="11" type="primary">LOC117361131</name>
</gene>
<reference evidence="11" key="1">
    <citation type="submission" date="2025-08" db="UniProtKB">
        <authorList>
            <consortium name="RefSeq"/>
        </authorList>
    </citation>
    <scope>IDENTIFICATION</scope>
</reference>
<dbReference type="RefSeq" id="XP_033801956.1">
    <property type="nucleotide sequence ID" value="XM_033946065.1"/>
</dbReference>
<dbReference type="GO" id="GO:0016705">
    <property type="term" value="F:oxidoreductase activity, acting on paired donors, with incorporation or reduction of molecular oxygen"/>
    <property type="evidence" value="ECO:0007669"/>
    <property type="project" value="InterPro"/>
</dbReference>
<dbReference type="GO" id="GO:0020037">
    <property type="term" value="F:heme binding"/>
    <property type="evidence" value="ECO:0007669"/>
    <property type="project" value="InterPro"/>
</dbReference>
<dbReference type="AlphaFoldDB" id="A0A6P8RHQ5"/>
<dbReference type="GO" id="GO:0004497">
    <property type="term" value="F:monooxygenase activity"/>
    <property type="evidence" value="ECO:0007669"/>
    <property type="project" value="UniProtKB-KW"/>
</dbReference>
<accession>A0A6P8RHQ5</accession>
<dbReference type="PANTHER" id="PTHR24279:SF123">
    <property type="entry name" value="CYTOCHROME P450 FAMILY 27 SUBFAMILY A MEMBER 1"/>
    <property type="match status" value="1"/>
</dbReference>
<evidence type="ECO:0000256" key="2">
    <source>
        <dbReference type="ARBA" id="ARBA00010617"/>
    </source>
</evidence>
<dbReference type="FunFam" id="1.10.630.10:FF:000006">
    <property type="entry name" value="Cytochrome P450 302a1, mitochondrial"/>
    <property type="match status" value="1"/>
</dbReference>
<dbReference type="CDD" id="cd20646">
    <property type="entry name" value="CYP27A1"/>
    <property type="match status" value="1"/>
</dbReference>
<dbReference type="GO" id="GO:0005743">
    <property type="term" value="C:mitochondrial inner membrane"/>
    <property type="evidence" value="ECO:0007669"/>
    <property type="project" value="TreeGrafter"/>
</dbReference>
<feature type="binding site" description="axial binding residue" evidence="8">
    <location>
        <position position="467"/>
    </location>
    <ligand>
        <name>heme</name>
        <dbReference type="ChEBI" id="CHEBI:30413"/>
    </ligand>
    <ligandPart>
        <name>Fe</name>
        <dbReference type="ChEBI" id="CHEBI:18248"/>
    </ligandPart>
</feature>
<comment type="cofactor">
    <cofactor evidence="1 8">
        <name>heme</name>
        <dbReference type="ChEBI" id="CHEBI:30413"/>
    </cofactor>
</comment>
<dbReference type="GO" id="GO:0006704">
    <property type="term" value="P:glucocorticoid biosynthetic process"/>
    <property type="evidence" value="ECO:0007669"/>
    <property type="project" value="TreeGrafter"/>
</dbReference>
<evidence type="ECO:0000256" key="7">
    <source>
        <dbReference type="ARBA" id="ARBA00023033"/>
    </source>
</evidence>
<organism evidence="10 11">
    <name type="scientific">Geotrypetes seraphini</name>
    <name type="common">Gaboon caecilian</name>
    <name type="synonym">Caecilia seraphini</name>
    <dbReference type="NCBI Taxonomy" id="260995"/>
    <lineage>
        <taxon>Eukaryota</taxon>
        <taxon>Metazoa</taxon>
        <taxon>Chordata</taxon>
        <taxon>Craniata</taxon>
        <taxon>Vertebrata</taxon>
        <taxon>Euteleostomi</taxon>
        <taxon>Amphibia</taxon>
        <taxon>Gymnophiona</taxon>
        <taxon>Geotrypetes</taxon>
    </lineage>
</organism>
<dbReference type="GO" id="GO:0034650">
    <property type="term" value="P:cortisol metabolic process"/>
    <property type="evidence" value="ECO:0007669"/>
    <property type="project" value="TreeGrafter"/>
</dbReference>
<dbReference type="Pfam" id="PF00067">
    <property type="entry name" value="p450"/>
    <property type="match status" value="1"/>
</dbReference>
<evidence type="ECO:0000256" key="4">
    <source>
        <dbReference type="ARBA" id="ARBA00022723"/>
    </source>
</evidence>
<keyword evidence="4 8" id="KW-0479">Metal-binding</keyword>
<keyword evidence="10" id="KW-1185">Reference proteome</keyword>
<proteinExistence type="inferred from homology"/>
<dbReference type="OrthoDB" id="3945418at2759"/>
<evidence type="ECO:0000256" key="1">
    <source>
        <dbReference type="ARBA" id="ARBA00001971"/>
    </source>
</evidence>
<dbReference type="Proteomes" id="UP000515159">
    <property type="component" value="Chromosome 5"/>
</dbReference>
<dbReference type="GeneID" id="117361131"/>
<keyword evidence="3 8" id="KW-0349">Heme</keyword>
<dbReference type="InterPro" id="IPR036396">
    <property type="entry name" value="Cyt_P450_sf"/>
</dbReference>
<evidence type="ECO:0000256" key="5">
    <source>
        <dbReference type="ARBA" id="ARBA00023002"/>
    </source>
</evidence>
<dbReference type="GO" id="GO:0005506">
    <property type="term" value="F:iron ion binding"/>
    <property type="evidence" value="ECO:0007669"/>
    <property type="project" value="InterPro"/>
</dbReference>
<dbReference type="InterPro" id="IPR001128">
    <property type="entry name" value="Cyt_P450"/>
</dbReference>
<evidence type="ECO:0000313" key="10">
    <source>
        <dbReference type="Proteomes" id="UP000515159"/>
    </source>
</evidence>